<dbReference type="PRINTS" id="PR01346">
    <property type="entry name" value="HELNAPAPROT"/>
</dbReference>
<gene>
    <name evidence="4" type="ORF">SAMN06296052_105180</name>
</gene>
<dbReference type="GO" id="GO:0008199">
    <property type="term" value="F:ferric iron binding"/>
    <property type="evidence" value="ECO:0007669"/>
    <property type="project" value="InterPro"/>
</dbReference>
<feature type="domain" description="Ferritin/DPS" evidence="3">
    <location>
        <begin position="19"/>
        <end position="156"/>
    </location>
</feature>
<dbReference type="InterPro" id="IPR002177">
    <property type="entry name" value="DPS_DNA-bd"/>
</dbReference>
<proteinExistence type="inferred from homology"/>
<dbReference type="InterPro" id="IPR012347">
    <property type="entry name" value="Ferritin-like"/>
</dbReference>
<reference evidence="5" key="1">
    <citation type="submission" date="2017-06" db="EMBL/GenBank/DDBJ databases">
        <authorList>
            <person name="Varghese N."/>
            <person name="Submissions S."/>
        </authorList>
    </citation>
    <scope>NUCLEOTIDE SEQUENCE [LARGE SCALE GENOMIC DNA]</scope>
    <source>
        <strain evidence="5">NKM1</strain>
    </source>
</reference>
<organism evidence="4 5">
    <name type="scientific">Pontibacter ummariensis</name>
    <dbReference type="NCBI Taxonomy" id="1610492"/>
    <lineage>
        <taxon>Bacteria</taxon>
        <taxon>Pseudomonadati</taxon>
        <taxon>Bacteroidota</taxon>
        <taxon>Cytophagia</taxon>
        <taxon>Cytophagales</taxon>
        <taxon>Hymenobacteraceae</taxon>
        <taxon>Pontibacter</taxon>
    </lineage>
</organism>
<dbReference type="PANTHER" id="PTHR42932:SF1">
    <property type="entry name" value="GENERAL STRESS PROTEIN 20U"/>
    <property type="match status" value="1"/>
</dbReference>
<dbReference type="PROSITE" id="PS00819">
    <property type="entry name" value="DPS_2"/>
    <property type="match status" value="1"/>
</dbReference>
<evidence type="ECO:0000313" key="5">
    <source>
        <dbReference type="Proteomes" id="UP000198432"/>
    </source>
</evidence>
<dbReference type="Gene3D" id="1.20.1260.10">
    <property type="match status" value="1"/>
</dbReference>
<dbReference type="GO" id="GO:0016722">
    <property type="term" value="F:oxidoreductase activity, acting on metal ions"/>
    <property type="evidence" value="ECO:0007669"/>
    <property type="project" value="InterPro"/>
</dbReference>
<dbReference type="Pfam" id="PF00210">
    <property type="entry name" value="Ferritin"/>
    <property type="match status" value="1"/>
</dbReference>
<dbReference type="PIRSF" id="PIRSF005900">
    <property type="entry name" value="Dps"/>
    <property type="match status" value="1"/>
</dbReference>
<dbReference type="Proteomes" id="UP000198432">
    <property type="component" value="Unassembled WGS sequence"/>
</dbReference>
<dbReference type="PANTHER" id="PTHR42932">
    <property type="entry name" value="GENERAL STRESS PROTEIN 20U"/>
    <property type="match status" value="1"/>
</dbReference>
<name>A0A239DXY4_9BACT</name>
<sequence length="157" mass="17960">MEELNRIGQERETSIQVAEGLNSLLASYHLYYQNLRGFHWNIKGEHFFQLHDKFEELYNGALVKIDAIAERILTIGQQPLHTFSDYIQASQIEEAKNLHTGKETVSTTRDNLKVLLQLERQILIVAAEAGDEGTVSLLSEDINENEKTVWMLNAFLS</sequence>
<dbReference type="InterPro" id="IPR009078">
    <property type="entry name" value="Ferritin-like_SF"/>
</dbReference>
<protein>
    <submittedName>
        <fullName evidence="4">Starvation-inducible DNA-binding protein</fullName>
    </submittedName>
</protein>
<dbReference type="InterPro" id="IPR023188">
    <property type="entry name" value="DPS_DNA-bd_CS"/>
</dbReference>
<dbReference type="InterPro" id="IPR008331">
    <property type="entry name" value="Ferritin_DPS_dom"/>
</dbReference>
<evidence type="ECO:0000256" key="1">
    <source>
        <dbReference type="ARBA" id="ARBA00009497"/>
    </source>
</evidence>
<dbReference type="EMBL" id="FZOQ01000005">
    <property type="protein sequence ID" value="SNS37197.1"/>
    <property type="molecule type" value="Genomic_DNA"/>
</dbReference>
<dbReference type="GO" id="GO:0003677">
    <property type="term" value="F:DNA binding"/>
    <property type="evidence" value="ECO:0007669"/>
    <property type="project" value="UniProtKB-KW"/>
</dbReference>
<accession>A0A239DXY4</accession>
<comment type="similarity">
    <text evidence="1 2">Belongs to the Dps family.</text>
</comment>
<dbReference type="CDD" id="cd01043">
    <property type="entry name" value="DPS"/>
    <property type="match status" value="1"/>
</dbReference>
<keyword evidence="5" id="KW-1185">Reference proteome</keyword>
<evidence type="ECO:0000256" key="2">
    <source>
        <dbReference type="RuleBase" id="RU003875"/>
    </source>
</evidence>
<dbReference type="RefSeq" id="WP_089318600.1">
    <property type="nucleotide sequence ID" value="NZ_FZOQ01000005.1"/>
</dbReference>
<evidence type="ECO:0000259" key="3">
    <source>
        <dbReference type="Pfam" id="PF00210"/>
    </source>
</evidence>
<dbReference type="AlphaFoldDB" id="A0A239DXY4"/>
<evidence type="ECO:0000313" key="4">
    <source>
        <dbReference type="EMBL" id="SNS37197.1"/>
    </source>
</evidence>
<dbReference type="SUPFAM" id="SSF47240">
    <property type="entry name" value="Ferritin-like"/>
    <property type="match status" value="1"/>
</dbReference>
<dbReference type="PROSITE" id="PS00818">
    <property type="entry name" value="DPS_1"/>
    <property type="match status" value="1"/>
</dbReference>
<dbReference type="OrthoDB" id="9797023at2"/>
<keyword evidence="4" id="KW-0238">DNA-binding</keyword>